<dbReference type="AlphaFoldDB" id="A0A5C4J9V8"/>
<reference evidence="1 2" key="1">
    <citation type="submission" date="2019-05" db="EMBL/GenBank/DDBJ databases">
        <title>Draft genome sequence of Actinomadura sp. 14C53.</title>
        <authorList>
            <person name="Saricaoglu S."/>
            <person name="Isik K."/>
        </authorList>
    </citation>
    <scope>NUCLEOTIDE SEQUENCE [LARGE SCALE GENOMIC DNA]</scope>
    <source>
        <strain evidence="1 2">14C53</strain>
    </source>
</reference>
<dbReference type="InterPro" id="IPR018721">
    <property type="entry name" value="DUF2252"/>
</dbReference>
<organism evidence="1 2">
    <name type="scientific">Actinomadura soli</name>
    <dbReference type="NCBI Taxonomy" id="2508997"/>
    <lineage>
        <taxon>Bacteria</taxon>
        <taxon>Bacillati</taxon>
        <taxon>Actinomycetota</taxon>
        <taxon>Actinomycetes</taxon>
        <taxon>Streptosporangiales</taxon>
        <taxon>Thermomonosporaceae</taxon>
        <taxon>Actinomadura</taxon>
    </lineage>
</organism>
<keyword evidence="2" id="KW-1185">Reference proteome</keyword>
<evidence type="ECO:0000313" key="2">
    <source>
        <dbReference type="Proteomes" id="UP000309174"/>
    </source>
</evidence>
<dbReference type="Proteomes" id="UP000309174">
    <property type="component" value="Unassembled WGS sequence"/>
</dbReference>
<dbReference type="EMBL" id="VCKW01000109">
    <property type="protein sequence ID" value="TMQ96257.1"/>
    <property type="molecule type" value="Genomic_DNA"/>
</dbReference>
<name>A0A5C4J9V8_9ACTN</name>
<accession>A0A5C4J9V8</accession>
<evidence type="ECO:0000313" key="1">
    <source>
        <dbReference type="EMBL" id="TMQ96257.1"/>
    </source>
</evidence>
<dbReference type="Pfam" id="PF10009">
    <property type="entry name" value="DUF2252"/>
    <property type="match status" value="1"/>
</dbReference>
<proteinExistence type="predicted"/>
<gene>
    <name evidence="1" type="ORF">ETD83_21375</name>
</gene>
<sequence>MGRLKVDAHRPAGVPKRLGGEHLAVVEHDRGRHRDFYIRQLRGWKGIVQPETMTPEIMATFGRLCGASLARAHARSGDPIAIGAYLGGGDTFDQALAVFAEAYADQNERARAALADATRNGWVTADPA</sequence>
<comment type="caution">
    <text evidence="1">The sequence shown here is derived from an EMBL/GenBank/DDBJ whole genome shotgun (WGS) entry which is preliminary data.</text>
</comment>
<dbReference type="OrthoDB" id="1491115at2"/>
<protein>
    <submittedName>
        <fullName evidence="1">DUF2252 domain-containing protein</fullName>
    </submittedName>
</protein>